<reference evidence="1" key="1">
    <citation type="submission" date="2012-11" db="EMBL/GenBank/DDBJ databases">
        <title>Dependencies among metagenomic species, viruses, plasmids and units of genetic variation.</title>
        <authorList>
            <person name="Nielsen H.B."/>
            <person name="Almeida M."/>
            <person name="Juncker A.S."/>
            <person name="Rasmussen S."/>
            <person name="Li J."/>
            <person name="Sunagawa S."/>
            <person name="Plichta D."/>
            <person name="Gautier L."/>
            <person name="Le Chatelier E."/>
            <person name="Peletier E."/>
            <person name="Bonde I."/>
            <person name="Nielsen T."/>
            <person name="Manichanh C."/>
            <person name="Arumugam M."/>
            <person name="Batto J."/>
            <person name="Santos M.B.Q.D."/>
            <person name="Blom N."/>
            <person name="Borruel N."/>
            <person name="Burgdorf K.S."/>
            <person name="Boumezbeur F."/>
            <person name="Casellas F."/>
            <person name="Dore J."/>
            <person name="Guarner F."/>
            <person name="Hansen T."/>
            <person name="Hildebrand F."/>
            <person name="Kaas R.S."/>
            <person name="Kennedy S."/>
            <person name="Kristiansen K."/>
            <person name="Kultima J.R."/>
            <person name="Leonard P."/>
            <person name="Levenez F."/>
            <person name="Lund O."/>
            <person name="Moumen B."/>
            <person name="Le Paslier D."/>
            <person name="Pons N."/>
            <person name="Pedersen O."/>
            <person name="Prifti E."/>
            <person name="Qin J."/>
            <person name="Raes J."/>
            <person name="Tap J."/>
            <person name="Tims S."/>
            <person name="Ussery D.W."/>
            <person name="Yamada T."/>
            <person name="MetaHit consortium"/>
            <person name="Renault P."/>
            <person name="Sicheritz-Ponten T."/>
            <person name="Bork P."/>
            <person name="Wang J."/>
            <person name="Brunak S."/>
            <person name="Ehrlich S.D."/>
        </authorList>
    </citation>
    <scope>NUCLEOTIDE SEQUENCE [LARGE SCALE GENOMIC DNA]</scope>
</reference>
<evidence type="ECO:0000313" key="1">
    <source>
        <dbReference type="EMBL" id="CDC76255.1"/>
    </source>
</evidence>
<dbReference type="STRING" id="1263015.BN580_00150"/>
<dbReference type="EMBL" id="CBFW010000357">
    <property type="protein sequence ID" value="CDC76255.1"/>
    <property type="molecule type" value="Genomic_DNA"/>
</dbReference>
<dbReference type="Proteomes" id="UP000017938">
    <property type="component" value="Unassembled WGS sequence"/>
</dbReference>
<proteinExistence type="predicted"/>
<evidence type="ECO:0000313" key="2">
    <source>
        <dbReference type="Proteomes" id="UP000017938"/>
    </source>
</evidence>
<accession>R6TVN2</accession>
<protein>
    <submittedName>
        <fullName evidence="1">Uncharacterized protein</fullName>
    </submittedName>
</protein>
<gene>
    <name evidence="1" type="ORF">BN580_00150</name>
</gene>
<dbReference type="AlphaFoldDB" id="R6TVN2"/>
<comment type="caution">
    <text evidence="1">The sequence shown here is derived from an EMBL/GenBank/DDBJ whole genome shotgun (WGS) entry which is preliminary data.</text>
</comment>
<organism evidence="1 2">
    <name type="scientific">Candidatus Colimorpha enterica</name>
    <dbReference type="NCBI Taxonomy" id="3083063"/>
    <lineage>
        <taxon>Bacteria</taxon>
        <taxon>Pseudomonadati</taxon>
        <taxon>Bacteroidota</taxon>
        <taxon>Bacteroidia</taxon>
        <taxon>Bacteroidales</taxon>
        <taxon>Candidatus Colimorpha</taxon>
    </lineage>
</organism>
<name>R6TVN2_9BACT</name>
<sequence length="135" mass="15531">MATVFYRPQALETIARRTLSEYDPMYLNGSPRAVPIETIIEKTFGLRIEYQYLTNDARELGRMIYDSGITTYYNREIMDYALMRVEGGTMLIEAAFLEDEKSYGRLRFTFVELPKAPKARLLTIGDCKPYGLCSA</sequence>